<evidence type="ECO:0000313" key="20">
    <source>
        <dbReference type="EMBL" id="TFW11758.1"/>
    </source>
</evidence>
<comment type="caution">
    <text evidence="20">The sequence shown here is derived from an EMBL/GenBank/DDBJ whole genome shotgun (WGS) entry which is preliminary data.</text>
</comment>
<dbReference type="Proteomes" id="UP000298216">
    <property type="component" value="Unassembled WGS sequence"/>
</dbReference>
<evidence type="ECO:0000313" key="21">
    <source>
        <dbReference type="Proteomes" id="UP000298216"/>
    </source>
</evidence>
<dbReference type="Gene3D" id="3.30.980.40">
    <property type="match status" value="1"/>
</dbReference>
<dbReference type="SMART" id="SM00382">
    <property type="entry name" value="AAA"/>
    <property type="match status" value="1"/>
</dbReference>
<keyword evidence="5 20" id="KW-0132">Cell division</keyword>
<dbReference type="SMART" id="SM00843">
    <property type="entry name" value="Ftsk_gamma"/>
    <property type="match status" value="1"/>
</dbReference>
<proteinExistence type="inferred from homology"/>
<dbReference type="PROSITE" id="PS50901">
    <property type="entry name" value="FTSK"/>
    <property type="match status" value="1"/>
</dbReference>
<dbReference type="OrthoDB" id="9807790at2"/>
<dbReference type="GO" id="GO:0005524">
    <property type="term" value="F:ATP binding"/>
    <property type="evidence" value="ECO:0007669"/>
    <property type="project" value="UniProtKB-UniRule"/>
</dbReference>
<dbReference type="InterPro" id="IPR002543">
    <property type="entry name" value="FtsK_dom"/>
</dbReference>
<dbReference type="Pfam" id="PF13491">
    <property type="entry name" value="FtsK_4TM"/>
    <property type="match status" value="1"/>
</dbReference>
<dbReference type="SUPFAM" id="SSF46785">
    <property type="entry name" value="Winged helix' DNA-binding domain"/>
    <property type="match status" value="1"/>
</dbReference>
<dbReference type="GO" id="GO:0007059">
    <property type="term" value="P:chromosome segregation"/>
    <property type="evidence" value="ECO:0007669"/>
    <property type="project" value="UniProtKB-KW"/>
</dbReference>
<dbReference type="InterPro" id="IPR025199">
    <property type="entry name" value="FtsK_4TM"/>
</dbReference>
<dbReference type="EMBL" id="SPVH01000006">
    <property type="protein sequence ID" value="TFW11758.1"/>
    <property type="molecule type" value="Genomic_DNA"/>
</dbReference>
<dbReference type="Pfam" id="PF01580">
    <property type="entry name" value="FtsK_SpoIIIE"/>
    <property type="match status" value="1"/>
</dbReference>
<evidence type="ECO:0000256" key="1">
    <source>
        <dbReference type="ARBA" id="ARBA00004651"/>
    </source>
</evidence>
<name>A0A4Y9RWU6_9CAUL</name>
<accession>A0A4Y9RWU6</accession>
<feature type="region of interest" description="Disordered" evidence="17">
    <location>
        <begin position="210"/>
        <end position="290"/>
    </location>
</feature>
<gene>
    <name evidence="20" type="ORF">EGY25_06705</name>
</gene>
<dbReference type="PANTHER" id="PTHR22683:SF41">
    <property type="entry name" value="DNA TRANSLOCASE FTSK"/>
    <property type="match status" value="1"/>
</dbReference>
<sequence length="802" mass="85765">MSTALAISRQAWISARILWDAPFVVRFRGVLQALLATLLLVALVSWNPADASLNAASSLPTTNWLGANGALFADLFMQSLGLAAWPAALLLVAFGLARAVGDAIQQRLKPSPLKAFAATGGVLLLSSALAAPAAPAAWPLAAGLGGLWGDAVTGLAARGIGALHIPGGRIIAGVIFLIVGLWLVGFAIGLRAMDFIDALHWGKSLRPAAAPRAAAQPAREKAPAKARTPRAAPPPEESSQAAPADAPQTAYDDLPPWEDDAVQPAPRPSAARPVEPRVAAVKAPKARKDDVDQQAFDFVRPEGDFDLPPLGILTKPPQRVGAVDEDSLKQNAKMLEGVLQEFGVRGVIDQIRPGPVVTLYELVPAPGVKHGRVVALSDDIARSMSARACRISVVQGRNAIGIELPNAKRETVYLRDLLASAEYDKKSHLLPLALGETIGGEPYVADLARMPHLLIAGTTGSGKSVGVNAMILSILYRHSPAECRFIMIDPKMLELSVYDGIPHLLAPVVTDPKKAVVALKWTVREMEDRYRRMSKLGVRNIASYNERAREAQAKGEHFERTVQTGFDDQGRPVYESEKIRPEPLPFLVVVMDEMADLMLVAGKDVEGAVQRLAQMARAAGIHLIMATQRPSVDVITGTIKANFPTRISFQVTSKIDSRTILGEQGGEQLLGQGDMLYMAGGGRITRLHGPFVDDKEVEDVCKHLKAQAEPDYLDLITDEPDGDADGAMDDGGAGGSGDDLYDRAVAVVTRDRKASTSYVQRRLQIGYNRAASLIERMEQEGVVSPANHAGKRDVLAGPPPMV</sequence>
<keyword evidence="6 18" id="KW-0812">Transmembrane</keyword>
<evidence type="ECO:0000256" key="16">
    <source>
        <dbReference type="PROSITE-ProRule" id="PRU00289"/>
    </source>
</evidence>
<dbReference type="InterPro" id="IPR036390">
    <property type="entry name" value="WH_DNA-bd_sf"/>
</dbReference>
<dbReference type="AlphaFoldDB" id="A0A4Y9RWU6"/>
<feature type="compositionally biased region" description="Low complexity" evidence="17">
    <location>
        <begin position="262"/>
        <end position="283"/>
    </location>
</feature>
<feature type="domain" description="FtsK" evidence="19">
    <location>
        <begin position="440"/>
        <end position="658"/>
    </location>
</feature>
<keyword evidence="9 16" id="KW-0067">ATP-binding</keyword>
<evidence type="ECO:0000256" key="3">
    <source>
        <dbReference type="ARBA" id="ARBA00020887"/>
    </source>
</evidence>
<dbReference type="InterPro" id="IPR003593">
    <property type="entry name" value="AAA+_ATPase"/>
</dbReference>
<dbReference type="Pfam" id="PF09397">
    <property type="entry name" value="FtsK_gamma"/>
    <property type="match status" value="1"/>
</dbReference>
<dbReference type="RefSeq" id="WP_135194252.1">
    <property type="nucleotide sequence ID" value="NZ_SPVH01000006.1"/>
</dbReference>
<dbReference type="Gene3D" id="3.40.50.300">
    <property type="entry name" value="P-loop containing nucleotide triphosphate hydrolases"/>
    <property type="match status" value="1"/>
</dbReference>
<evidence type="ECO:0000259" key="19">
    <source>
        <dbReference type="PROSITE" id="PS50901"/>
    </source>
</evidence>
<evidence type="ECO:0000256" key="4">
    <source>
        <dbReference type="ARBA" id="ARBA00022475"/>
    </source>
</evidence>
<keyword evidence="13" id="KW-0131">Cell cycle</keyword>
<feature type="transmembrane region" description="Helical" evidence="18">
    <location>
        <begin position="75"/>
        <end position="101"/>
    </location>
</feature>
<evidence type="ECO:0000256" key="13">
    <source>
        <dbReference type="ARBA" id="ARBA00023306"/>
    </source>
</evidence>
<keyword evidence="8" id="KW-0159">Chromosome partition</keyword>
<keyword evidence="21" id="KW-1185">Reference proteome</keyword>
<dbReference type="InterPro" id="IPR050206">
    <property type="entry name" value="FtsK/SpoIIIE/SftA"/>
</dbReference>
<feature type="transmembrane region" description="Helical" evidence="18">
    <location>
        <begin position="170"/>
        <end position="190"/>
    </location>
</feature>
<dbReference type="InterPro" id="IPR018541">
    <property type="entry name" value="Ftsk_gamma"/>
</dbReference>
<comment type="subunit">
    <text evidence="15">Homohexamer. Forms a ring that surrounds DNA.</text>
</comment>
<evidence type="ECO:0000256" key="2">
    <source>
        <dbReference type="ARBA" id="ARBA00006474"/>
    </source>
</evidence>
<reference evidence="20 21" key="1">
    <citation type="submission" date="2019-03" db="EMBL/GenBank/DDBJ databases">
        <title>Draft genome of Brevundimonas sp. a heavy metal resistant soil bacteria.</title>
        <authorList>
            <person name="Soto J."/>
        </authorList>
    </citation>
    <scope>NUCLEOTIDE SEQUENCE [LARGE SCALE GENOMIC DNA]</scope>
    <source>
        <strain evidence="20 21">B-10</strain>
    </source>
</reference>
<keyword evidence="4" id="KW-1003">Cell membrane</keyword>
<dbReference type="PANTHER" id="PTHR22683">
    <property type="entry name" value="SPORULATION PROTEIN RELATED"/>
    <property type="match status" value="1"/>
</dbReference>
<dbReference type="InterPro" id="IPR027417">
    <property type="entry name" value="P-loop_NTPase"/>
</dbReference>
<evidence type="ECO:0000256" key="14">
    <source>
        <dbReference type="ARBA" id="ARBA00024784"/>
    </source>
</evidence>
<feature type="binding site" evidence="16">
    <location>
        <begin position="457"/>
        <end position="464"/>
    </location>
    <ligand>
        <name>ATP</name>
        <dbReference type="ChEBI" id="CHEBI:30616"/>
    </ligand>
</feature>
<dbReference type="SUPFAM" id="SSF52540">
    <property type="entry name" value="P-loop containing nucleoside triphosphate hydrolases"/>
    <property type="match status" value="1"/>
</dbReference>
<protein>
    <recommendedName>
        <fullName evidence="3">DNA translocase FtsK</fullName>
    </recommendedName>
</protein>
<dbReference type="CDD" id="cd01127">
    <property type="entry name" value="TrwB_TraG_TraD_VirD4"/>
    <property type="match status" value="1"/>
</dbReference>
<dbReference type="InterPro" id="IPR036388">
    <property type="entry name" value="WH-like_DNA-bd_sf"/>
</dbReference>
<dbReference type="GO" id="GO:0051301">
    <property type="term" value="P:cell division"/>
    <property type="evidence" value="ECO:0007669"/>
    <property type="project" value="UniProtKB-KW"/>
</dbReference>
<evidence type="ECO:0000256" key="7">
    <source>
        <dbReference type="ARBA" id="ARBA00022741"/>
    </source>
</evidence>
<evidence type="ECO:0000256" key="18">
    <source>
        <dbReference type="SAM" id="Phobius"/>
    </source>
</evidence>
<evidence type="ECO:0000256" key="17">
    <source>
        <dbReference type="SAM" id="MobiDB-lite"/>
    </source>
</evidence>
<evidence type="ECO:0000256" key="9">
    <source>
        <dbReference type="ARBA" id="ARBA00022840"/>
    </source>
</evidence>
<evidence type="ECO:0000256" key="5">
    <source>
        <dbReference type="ARBA" id="ARBA00022618"/>
    </source>
</evidence>
<evidence type="ECO:0000256" key="11">
    <source>
        <dbReference type="ARBA" id="ARBA00023125"/>
    </source>
</evidence>
<evidence type="ECO:0000256" key="10">
    <source>
        <dbReference type="ARBA" id="ARBA00022989"/>
    </source>
</evidence>
<comment type="subcellular location">
    <subcellularLocation>
        <location evidence="1">Cell membrane</location>
        <topology evidence="1">Multi-pass membrane protein</topology>
    </subcellularLocation>
</comment>
<dbReference type="InterPro" id="IPR041027">
    <property type="entry name" value="FtsK_alpha"/>
</dbReference>
<evidence type="ECO:0000256" key="6">
    <source>
        <dbReference type="ARBA" id="ARBA00022692"/>
    </source>
</evidence>
<evidence type="ECO:0000256" key="8">
    <source>
        <dbReference type="ARBA" id="ARBA00022829"/>
    </source>
</evidence>
<dbReference type="GO" id="GO:0003677">
    <property type="term" value="F:DNA binding"/>
    <property type="evidence" value="ECO:0007669"/>
    <property type="project" value="UniProtKB-KW"/>
</dbReference>
<comment type="similarity">
    <text evidence="2">Belongs to the FtsK/SpoIIIE/SftA family.</text>
</comment>
<dbReference type="GO" id="GO:0005886">
    <property type="term" value="C:plasma membrane"/>
    <property type="evidence" value="ECO:0007669"/>
    <property type="project" value="UniProtKB-SubCell"/>
</dbReference>
<evidence type="ECO:0000256" key="12">
    <source>
        <dbReference type="ARBA" id="ARBA00023136"/>
    </source>
</evidence>
<dbReference type="Gene3D" id="1.10.10.10">
    <property type="entry name" value="Winged helix-like DNA-binding domain superfamily/Winged helix DNA-binding domain"/>
    <property type="match status" value="1"/>
</dbReference>
<keyword evidence="11" id="KW-0238">DNA-binding</keyword>
<dbReference type="Pfam" id="PF17854">
    <property type="entry name" value="FtsK_alpha"/>
    <property type="match status" value="1"/>
</dbReference>
<comment type="function">
    <text evidence="14">Essential cell division protein that coordinates cell division and chromosome segregation. The N-terminus is involved in assembly of the cell-division machinery. The C-terminus functions as a DNA motor that moves dsDNA in an ATP-dependent manner towards the dif recombination site, which is located within the replication terminus region. Translocation stops specifically at Xer-dif sites, where FtsK interacts with the Xer recombinase, allowing activation of chromosome unlinking by recombination. FtsK orienting polar sequences (KOPS) guide the direction of DNA translocation. FtsK can remove proteins from DNA as it translocates, but translocation stops specifically at XerCD-dif site, thereby preventing removal of XerC and XerD from dif.</text>
</comment>
<keyword evidence="10 18" id="KW-1133">Transmembrane helix</keyword>
<keyword evidence="7 16" id="KW-0547">Nucleotide-binding</keyword>
<keyword evidence="12 18" id="KW-0472">Membrane</keyword>
<organism evidence="20 21">
    <name type="scientific">Brevundimonas intermedia</name>
    <dbReference type="NCBI Taxonomy" id="74315"/>
    <lineage>
        <taxon>Bacteria</taxon>
        <taxon>Pseudomonadati</taxon>
        <taxon>Pseudomonadota</taxon>
        <taxon>Alphaproteobacteria</taxon>
        <taxon>Caulobacterales</taxon>
        <taxon>Caulobacteraceae</taxon>
        <taxon>Brevundimonas</taxon>
    </lineage>
</organism>
<evidence type="ECO:0000256" key="15">
    <source>
        <dbReference type="ARBA" id="ARBA00025923"/>
    </source>
</evidence>
<feature type="compositionally biased region" description="Low complexity" evidence="17">
    <location>
        <begin position="237"/>
        <end position="250"/>
    </location>
</feature>